<sequence length="340" mass="37774">MKKYKKWIAALLVLLVAAAAAGIVNYRNETGGERRLSMIYIPKTVDGTNDFWTSLIQGTRMAAKEYNSDIEIMAPEKENDVEGQNRILEQAIEKHPDAILISPSSFTESDSLLQKAKDQGIRLTFIDSYTDQDIQDITVATDNVEAGEQLGEFAATLLGPEDRLAIVVHVKGVSTAVEREQGFRTGLGRLEENIVDVVYCDSDYEKSYQLTLDLLKKYPDLKMIAGMNEYSSVGAARAVKAADMEKQIKVVGVDSSQEAVQLMEHGVFKGIVVQKAFKMGYMGVEETARLLRGLSYETEINSGSALVTPENMYSTELEKLLFPFNTIKTIKTTKTDENQQ</sequence>
<organism evidence="6">
    <name type="scientific">Blautia glucerasea</name>
    <dbReference type="NCBI Taxonomy" id="536633"/>
    <lineage>
        <taxon>Bacteria</taxon>
        <taxon>Bacillati</taxon>
        <taxon>Bacillota</taxon>
        <taxon>Clostridia</taxon>
        <taxon>Lachnospirales</taxon>
        <taxon>Lachnospiraceae</taxon>
        <taxon>Blautia</taxon>
    </lineage>
</organism>
<evidence type="ECO:0000256" key="2">
    <source>
        <dbReference type="ARBA" id="ARBA00007639"/>
    </source>
</evidence>
<dbReference type="Pfam" id="PF13407">
    <property type="entry name" value="Peripla_BP_4"/>
    <property type="match status" value="1"/>
</dbReference>
<comment type="subcellular location">
    <subcellularLocation>
        <location evidence="1">Cell envelope</location>
    </subcellularLocation>
</comment>
<evidence type="ECO:0000256" key="1">
    <source>
        <dbReference type="ARBA" id="ARBA00004196"/>
    </source>
</evidence>
<dbReference type="InterPro" id="IPR025997">
    <property type="entry name" value="SBP_2_dom"/>
</dbReference>
<name>A0A6N2R3A8_9FIRM</name>
<dbReference type="SUPFAM" id="SSF53822">
    <property type="entry name" value="Periplasmic binding protein-like I"/>
    <property type="match status" value="1"/>
</dbReference>
<accession>A0A6N2R3A8</accession>
<evidence type="ECO:0000256" key="4">
    <source>
        <dbReference type="SAM" id="SignalP"/>
    </source>
</evidence>
<dbReference type="AlphaFoldDB" id="A0A6N2R3A8"/>
<feature type="signal peptide" evidence="4">
    <location>
        <begin position="1"/>
        <end position="21"/>
    </location>
</feature>
<dbReference type="PANTHER" id="PTHR46847:SF1">
    <property type="entry name" value="D-ALLOSE-BINDING PERIPLASMIC PROTEIN-RELATED"/>
    <property type="match status" value="1"/>
</dbReference>
<keyword evidence="3 4" id="KW-0732">Signal</keyword>
<evidence type="ECO:0000313" key="6">
    <source>
        <dbReference type="EMBL" id="VYS75184.1"/>
    </source>
</evidence>
<feature type="chain" id="PRO_5039039360" evidence="4">
    <location>
        <begin position="22"/>
        <end position="340"/>
    </location>
</feature>
<dbReference type="CDD" id="cd20006">
    <property type="entry name" value="PBP1_ABC_sugar_binding-like"/>
    <property type="match status" value="1"/>
</dbReference>
<dbReference type="Gene3D" id="3.40.50.2300">
    <property type="match status" value="2"/>
</dbReference>
<feature type="domain" description="Periplasmic binding protein" evidence="5">
    <location>
        <begin position="47"/>
        <end position="293"/>
    </location>
</feature>
<gene>
    <name evidence="6" type="primary">rbsB_2</name>
    <name evidence="6" type="ORF">BGLFYP119_00438</name>
</gene>
<dbReference type="GO" id="GO:0030246">
    <property type="term" value="F:carbohydrate binding"/>
    <property type="evidence" value="ECO:0007669"/>
    <property type="project" value="UniProtKB-ARBA"/>
</dbReference>
<dbReference type="GO" id="GO:0030313">
    <property type="term" value="C:cell envelope"/>
    <property type="evidence" value="ECO:0007669"/>
    <property type="project" value="UniProtKB-SubCell"/>
</dbReference>
<dbReference type="EMBL" id="CACRST010000006">
    <property type="protein sequence ID" value="VYS75184.1"/>
    <property type="molecule type" value="Genomic_DNA"/>
</dbReference>
<dbReference type="InterPro" id="IPR028082">
    <property type="entry name" value="Peripla_BP_I"/>
</dbReference>
<dbReference type="RefSeq" id="WP_156352392.1">
    <property type="nucleotide sequence ID" value="NZ_CACRST010000006.1"/>
</dbReference>
<protein>
    <submittedName>
        <fullName evidence="6">D-ribose-binding periplasmic protein</fullName>
    </submittedName>
</protein>
<proteinExistence type="inferred from homology"/>
<evidence type="ECO:0000256" key="3">
    <source>
        <dbReference type="ARBA" id="ARBA00022729"/>
    </source>
</evidence>
<reference evidence="6" key="1">
    <citation type="submission" date="2019-11" db="EMBL/GenBank/DDBJ databases">
        <authorList>
            <person name="Feng L."/>
        </authorList>
    </citation>
    <scope>NUCLEOTIDE SEQUENCE</scope>
    <source>
        <strain evidence="6">BgluceraseaLFYP119</strain>
    </source>
</reference>
<evidence type="ECO:0000259" key="5">
    <source>
        <dbReference type="Pfam" id="PF13407"/>
    </source>
</evidence>
<comment type="similarity">
    <text evidence="2">Belongs to the bacterial solute-binding protein 2 family.</text>
</comment>
<dbReference type="PANTHER" id="PTHR46847">
    <property type="entry name" value="D-ALLOSE-BINDING PERIPLASMIC PROTEIN-RELATED"/>
    <property type="match status" value="1"/>
</dbReference>